<protein>
    <recommendedName>
        <fullName evidence="1">Fibrinogen C-terminal domain-containing protein</fullName>
    </recommendedName>
</protein>
<gene>
    <name evidence="2" type="ORF">RRG08_005248</name>
</gene>
<dbReference type="SUPFAM" id="SSF56496">
    <property type="entry name" value="Fibrinogen C-terminal domain-like"/>
    <property type="match status" value="1"/>
</dbReference>
<name>A0AAE0YCM8_9GAST</name>
<dbReference type="SMART" id="SM00186">
    <property type="entry name" value="FBG"/>
    <property type="match status" value="1"/>
</dbReference>
<comment type="caution">
    <text evidence="2">The sequence shown here is derived from an EMBL/GenBank/DDBJ whole genome shotgun (WGS) entry which is preliminary data.</text>
</comment>
<proteinExistence type="predicted"/>
<accession>A0AAE0YCM8</accession>
<evidence type="ECO:0000313" key="3">
    <source>
        <dbReference type="Proteomes" id="UP001283361"/>
    </source>
</evidence>
<dbReference type="PANTHER" id="PTHR19143">
    <property type="entry name" value="FIBRINOGEN/TENASCIN/ANGIOPOEITIN"/>
    <property type="match status" value="1"/>
</dbReference>
<dbReference type="AlphaFoldDB" id="A0AAE0YCM8"/>
<dbReference type="Gene3D" id="3.90.215.10">
    <property type="entry name" value="Gamma Fibrinogen, chain A, domain 1"/>
    <property type="match status" value="1"/>
</dbReference>
<dbReference type="PROSITE" id="PS51406">
    <property type="entry name" value="FIBRINOGEN_C_2"/>
    <property type="match status" value="1"/>
</dbReference>
<feature type="domain" description="Fibrinogen C-terminal" evidence="1">
    <location>
        <begin position="1"/>
        <end position="124"/>
    </location>
</feature>
<reference evidence="2" key="1">
    <citation type="journal article" date="2023" name="G3 (Bethesda)">
        <title>A reference genome for the long-term kleptoplast-retaining sea slug Elysia crispata morphotype clarki.</title>
        <authorList>
            <person name="Eastman K.E."/>
            <person name="Pendleton A.L."/>
            <person name="Shaikh M.A."/>
            <person name="Suttiyut T."/>
            <person name="Ogas R."/>
            <person name="Tomko P."/>
            <person name="Gavelis G."/>
            <person name="Widhalm J.R."/>
            <person name="Wisecaver J.H."/>
        </authorList>
    </citation>
    <scope>NUCLEOTIDE SEQUENCE</scope>
    <source>
        <strain evidence="2">ECLA1</strain>
    </source>
</reference>
<sequence length="124" mass="14443">MASNRYTGGTLHNIWHPTLNRNILCDVRTNGGGWIVIQRRTSSSVNFNRNWIDYRDGFRSHISNFWLGNEAIYQLITRDSYELRIDLKTRTNFGDVSVYSLYSSFTLGSESQKYHSSTQEPKEL</sequence>
<dbReference type="InterPro" id="IPR002181">
    <property type="entry name" value="Fibrinogen_a/b/g_C_dom"/>
</dbReference>
<evidence type="ECO:0000259" key="1">
    <source>
        <dbReference type="PROSITE" id="PS51406"/>
    </source>
</evidence>
<dbReference type="EMBL" id="JAWDGP010006494">
    <property type="protein sequence ID" value="KAK3739976.1"/>
    <property type="molecule type" value="Genomic_DNA"/>
</dbReference>
<organism evidence="2 3">
    <name type="scientific">Elysia crispata</name>
    <name type="common">lettuce slug</name>
    <dbReference type="NCBI Taxonomy" id="231223"/>
    <lineage>
        <taxon>Eukaryota</taxon>
        <taxon>Metazoa</taxon>
        <taxon>Spiralia</taxon>
        <taxon>Lophotrochozoa</taxon>
        <taxon>Mollusca</taxon>
        <taxon>Gastropoda</taxon>
        <taxon>Heterobranchia</taxon>
        <taxon>Euthyneura</taxon>
        <taxon>Panpulmonata</taxon>
        <taxon>Sacoglossa</taxon>
        <taxon>Placobranchoidea</taxon>
        <taxon>Plakobranchidae</taxon>
        <taxon>Elysia</taxon>
    </lineage>
</organism>
<keyword evidence="3" id="KW-1185">Reference proteome</keyword>
<dbReference type="InterPro" id="IPR036056">
    <property type="entry name" value="Fibrinogen-like_C"/>
</dbReference>
<dbReference type="Pfam" id="PF00147">
    <property type="entry name" value="Fibrinogen_C"/>
    <property type="match status" value="1"/>
</dbReference>
<evidence type="ECO:0000313" key="2">
    <source>
        <dbReference type="EMBL" id="KAK3739976.1"/>
    </source>
</evidence>
<dbReference type="GO" id="GO:0005615">
    <property type="term" value="C:extracellular space"/>
    <property type="evidence" value="ECO:0007669"/>
    <property type="project" value="TreeGrafter"/>
</dbReference>
<dbReference type="InterPro" id="IPR014716">
    <property type="entry name" value="Fibrinogen_a/b/g_C_1"/>
</dbReference>
<dbReference type="Proteomes" id="UP001283361">
    <property type="component" value="Unassembled WGS sequence"/>
</dbReference>
<dbReference type="InterPro" id="IPR050373">
    <property type="entry name" value="Fibrinogen_C-term_domain"/>
</dbReference>